<dbReference type="InterPro" id="IPR049326">
    <property type="entry name" value="Rhodopsin_dom_fungi"/>
</dbReference>
<dbReference type="EMBL" id="MU857787">
    <property type="protein sequence ID" value="KAK4243713.1"/>
    <property type="molecule type" value="Genomic_DNA"/>
</dbReference>
<feature type="domain" description="Rhodopsin" evidence="7">
    <location>
        <begin position="1"/>
        <end position="70"/>
    </location>
</feature>
<dbReference type="PANTHER" id="PTHR33048:SF47">
    <property type="entry name" value="INTEGRAL MEMBRANE PROTEIN-RELATED"/>
    <property type="match status" value="1"/>
</dbReference>
<reference evidence="8" key="2">
    <citation type="submission" date="2023-05" db="EMBL/GenBank/DDBJ databases">
        <authorList>
            <consortium name="Lawrence Berkeley National Laboratory"/>
            <person name="Steindorff A."/>
            <person name="Hensen N."/>
            <person name="Bonometti L."/>
            <person name="Westerberg I."/>
            <person name="Brannstrom I.O."/>
            <person name="Guillou S."/>
            <person name="Cros-Aarteil S."/>
            <person name="Calhoun S."/>
            <person name="Haridas S."/>
            <person name="Kuo A."/>
            <person name="Mondo S."/>
            <person name="Pangilinan J."/>
            <person name="Riley R."/>
            <person name="Labutti K."/>
            <person name="Andreopoulos B."/>
            <person name="Lipzen A."/>
            <person name="Chen C."/>
            <person name="Yanf M."/>
            <person name="Daum C."/>
            <person name="Ng V."/>
            <person name="Clum A."/>
            <person name="Ohm R."/>
            <person name="Martin F."/>
            <person name="Silar P."/>
            <person name="Natvig D."/>
            <person name="Lalanne C."/>
            <person name="Gautier V."/>
            <person name="Ament-Velasquez S.L."/>
            <person name="Kruys A."/>
            <person name="Hutchinson M.I."/>
            <person name="Powell A.J."/>
            <person name="Barry K."/>
            <person name="Miller A.N."/>
            <person name="Grigoriev I.V."/>
            <person name="Debuchy R."/>
            <person name="Gladieux P."/>
            <person name="Thoren M.H."/>
            <person name="Johannesson H."/>
        </authorList>
    </citation>
    <scope>NUCLEOTIDE SEQUENCE</scope>
    <source>
        <strain evidence="8">CBS 359.72</strain>
    </source>
</reference>
<dbReference type="PANTHER" id="PTHR33048">
    <property type="entry name" value="PTH11-LIKE INTEGRAL MEMBRANE PROTEIN (AFU_ORTHOLOGUE AFUA_5G11245)"/>
    <property type="match status" value="1"/>
</dbReference>
<comment type="subcellular location">
    <subcellularLocation>
        <location evidence="1">Membrane</location>
        <topology evidence="1">Multi-pass membrane protein</topology>
    </subcellularLocation>
</comment>
<dbReference type="InterPro" id="IPR052337">
    <property type="entry name" value="SAT4-like"/>
</dbReference>
<protein>
    <recommendedName>
        <fullName evidence="7">Rhodopsin domain-containing protein</fullName>
    </recommendedName>
</protein>
<dbReference type="Proteomes" id="UP001303647">
    <property type="component" value="Unassembled WGS sequence"/>
</dbReference>
<name>A0AAN7CMY6_9PEZI</name>
<evidence type="ECO:0000256" key="3">
    <source>
        <dbReference type="ARBA" id="ARBA00022989"/>
    </source>
</evidence>
<evidence type="ECO:0000256" key="2">
    <source>
        <dbReference type="ARBA" id="ARBA00022692"/>
    </source>
</evidence>
<feature type="transmembrane region" description="Helical" evidence="6">
    <location>
        <begin position="45"/>
        <end position="68"/>
    </location>
</feature>
<evidence type="ECO:0000256" key="1">
    <source>
        <dbReference type="ARBA" id="ARBA00004141"/>
    </source>
</evidence>
<keyword evidence="2 6" id="KW-0812">Transmembrane</keyword>
<proteinExistence type="inferred from homology"/>
<dbReference type="AlphaFoldDB" id="A0AAN7CMY6"/>
<accession>A0AAN7CMY6</accession>
<dbReference type="GO" id="GO:0016020">
    <property type="term" value="C:membrane"/>
    <property type="evidence" value="ECO:0007669"/>
    <property type="project" value="UniProtKB-SubCell"/>
</dbReference>
<reference evidence="8" key="1">
    <citation type="journal article" date="2023" name="Mol. Phylogenet. Evol.">
        <title>Genome-scale phylogeny and comparative genomics of the fungal order Sordariales.</title>
        <authorList>
            <person name="Hensen N."/>
            <person name="Bonometti L."/>
            <person name="Westerberg I."/>
            <person name="Brannstrom I.O."/>
            <person name="Guillou S."/>
            <person name="Cros-Aarteil S."/>
            <person name="Calhoun S."/>
            <person name="Haridas S."/>
            <person name="Kuo A."/>
            <person name="Mondo S."/>
            <person name="Pangilinan J."/>
            <person name="Riley R."/>
            <person name="LaButti K."/>
            <person name="Andreopoulos B."/>
            <person name="Lipzen A."/>
            <person name="Chen C."/>
            <person name="Yan M."/>
            <person name="Daum C."/>
            <person name="Ng V."/>
            <person name="Clum A."/>
            <person name="Steindorff A."/>
            <person name="Ohm R.A."/>
            <person name="Martin F."/>
            <person name="Silar P."/>
            <person name="Natvig D.O."/>
            <person name="Lalanne C."/>
            <person name="Gautier V."/>
            <person name="Ament-Velasquez S.L."/>
            <person name="Kruys A."/>
            <person name="Hutchinson M.I."/>
            <person name="Powell A.J."/>
            <person name="Barry K."/>
            <person name="Miller A.N."/>
            <person name="Grigoriev I.V."/>
            <person name="Debuchy R."/>
            <person name="Gladieux P."/>
            <person name="Hiltunen Thoren M."/>
            <person name="Johannesson H."/>
        </authorList>
    </citation>
    <scope>NUCLEOTIDE SEQUENCE</scope>
    <source>
        <strain evidence="8">CBS 359.72</strain>
    </source>
</reference>
<keyword evidence="3 6" id="KW-1133">Transmembrane helix</keyword>
<evidence type="ECO:0000313" key="8">
    <source>
        <dbReference type="EMBL" id="KAK4243713.1"/>
    </source>
</evidence>
<keyword evidence="9" id="KW-1185">Reference proteome</keyword>
<keyword evidence="4 6" id="KW-0472">Membrane</keyword>
<dbReference type="Pfam" id="PF20684">
    <property type="entry name" value="Fung_rhodopsin"/>
    <property type="match status" value="1"/>
</dbReference>
<evidence type="ECO:0000259" key="7">
    <source>
        <dbReference type="Pfam" id="PF20684"/>
    </source>
</evidence>
<comment type="caution">
    <text evidence="8">The sequence shown here is derived from an EMBL/GenBank/DDBJ whole genome shotgun (WGS) entry which is preliminary data.</text>
</comment>
<organism evidence="8 9">
    <name type="scientific">Corynascus novoguineensis</name>
    <dbReference type="NCBI Taxonomy" id="1126955"/>
    <lineage>
        <taxon>Eukaryota</taxon>
        <taxon>Fungi</taxon>
        <taxon>Dikarya</taxon>
        <taxon>Ascomycota</taxon>
        <taxon>Pezizomycotina</taxon>
        <taxon>Sordariomycetes</taxon>
        <taxon>Sordariomycetidae</taxon>
        <taxon>Sordariales</taxon>
        <taxon>Chaetomiaceae</taxon>
        <taxon>Corynascus</taxon>
    </lineage>
</organism>
<evidence type="ECO:0000313" key="9">
    <source>
        <dbReference type="Proteomes" id="UP001303647"/>
    </source>
</evidence>
<evidence type="ECO:0000256" key="5">
    <source>
        <dbReference type="ARBA" id="ARBA00038359"/>
    </source>
</evidence>
<gene>
    <name evidence="8" type="ORF">C7999DRAFT_17968</name>
</gene>
<evidence type="ECO:0000256" key="4">
    <source>
        <dbReference type="ARBA" id="ARBA00023136"/>
    </source>
</evidence>
<sequence length="157" mass="16984">WRKKLALSSSLGFGYCAGGVAAYKCYTLSKPPGPGDFTYFAYRIILWTNIEASCVIIGACIPCLFPLVKKVFGASALSGGTGKQDDNQVGGSNKAIITIGSPLREIRRAPRSPFGLSELDTITDNSKPDVLELSIHASTTELRVDDKLAELEWQQQN</sequence>
<feature type="non-terminal residue" evidence="8">
    <location>
        <position position="1"/>
    </location>
</feature>
<comment type="similarity">
    <text evidence="5">Belongs to the SAT4 family.</text>
</comment>
<evidence type="ECO:0000256" key="6">
    <source>
        <dbReference type="SAM" id="Phobius"/>
    </source>
</evidence>